<dbReference type="NCBIfam" id="TIGR01764">
    <property type="entry name" value="excise"/>
    <property type="match status" value="1"/>
</dbReference>
<dbReference type="EMBL" id="JAAABI010000002">
    <property type="protein sequence ID" value="NAY91717.1"/>
    <property type="molecule type" value="Genomic_DNA"/>
</dbReference>
<dbReference type="RefSeq" id="WP_166523124.1">
    <property type="nucleotide sequence ID" value="NZ_JAAABI010000002.1"/>
</dbReference>
<keyword evidence="3" id="KW-1185">Reference proteome</keyword>
<gene>
    <name evidence="2" type="ORF">GTQ34_07300</name>
</gene>
<dbReference type="InterPro" id="IPR041657">
    <property type="entry name" value="HTH_17"/>
</dbReference>
<accession>A0A964WXC4</accession>
<comment type="caution">
    <text evidence="2">The sequence shown here is derived from an EMBL/GenBank/DDBJ whole genome shotgun (WGS) entry which is preliminary data.</text>
</comment>
<feature type="domain" description="Helix-turn-helix" evidence="1">
    <location>
        <begin position="41"/>
        <end position="86"/>
    </location>
</feature>
<sequence length="92" mass="10546">MQNLSISLLDQQSFKEALIEEIKEILEAFKDGIPQAEGTQLLTREEAAKALKVSPITIYRWTKEGRIPCYGLGNRVYYKHHDIQEALIQINS</sequence>
<reference evidence="2" key="1">
    <citation type="submission" date="2020-01" db="EMBL/GenBank/DDBJ databases">
        <title>Muricauda ochracea sp. nov., isolated from a tidal flat of Garorim bay in Korea.</title>
        <authorList>
            <person name="Kim D."/>
            <person name="Yoo Y."/>
            <person name="Kim J.-J."/>
        </authorList>
    </citation>
    <scope>NUCLEOTIDE SEQUENCE</scope>
    <source>
        <strain evidence="2">JGD-17</strain>
    </source>
</reference>
<proteinExistence type="predicted"/>
<name>A0A964WXC4_9FLAO</name>
<evidence type="ECO:0000313" key="3">
    <source>
        <dbReference type="Proteomes" id="UP000667650"/>
    </source>
</evidence>
<dbReference type="InterPro" id="IPR009061">
    <property type="entry name" value="DNA-bd_dom_put_sf"/>
</dbReference>
<dbReference type="Proteomes" id="UP000667650">
    <property type="component" value="Unassembled WGS sequence"/>
</dbReference>
<dbReference type="SUPFAM" id="SSF46955">
    <property type="entry name" value="Putative DNA-binding domain"/>
    <property type="match status" value="1"/>
</dbReference>
<evidence type="ECO:0000313" key="2">
    <source>
        <dbReference type="EMBL" id="NAY91717.1"/>
    </source>
</evidence>
<dbReference type="AlphaFoldDB" id="A0A964WXC4"/>
<organism evidence="2 3">
    <name type="scientific">Flagellimonas ochracea</name>
    <dbReference type="NCBI Taxonomy" id="2696472"/>
    <lineage>
        <taxon>Bacteria</taxon>
        <taxon>Pseudomonadati</taxon>
        <taxon>Bacteroidota</taxon>
        <taxon>Flavobacteriia</taxon>
        <taxon>Flavobacteriales</taxon>
        <taxon>Flavobacteriaceae</taxon>
        <taxon>Flagellimonas</taxon>
    </lineage>
</organism>
<dbReference type="Gene3D" id="1.10.1660.10">
    <property type="match status" value="1"/>
</dbReference>
<dbReference type="InterPro" id="IPR010093">
    <property type="entry name" value="SinI_DNA-bd"/>
</dbReference>
<evidence type="ECO:0000259" key="1">
    <source>
        <dbReference type="Pfam" id="PF12728"/>
    </source>
</evidence>
<dbReference type="Pfam" id="PF12728">
    <property type="entry name" value="HTH_17"/>
    <property type="match status" value="1"/>
</dbReference>
<dbReference type="GO" id="GO:0003677">
    <property type="term" value="F:DNA binding"/>
    <property type="evidence" value="ECO:0007669"/>
    <property type="project" value="InterPro"/>
</dbReference>
<protein>
    <submittedName>
        <fullName evidence="2">Helix-turn-helix domain-containing protein</fullName>
    </submittedName>
</protein>